<sequence length="77" mass="8634">MPPRPPASTPRLLAKFGFGPQLRRRADGEHRLDYAIGAFVGVISGAYMFNEPIKEYFEERREEAAAAKSNSKPEPQN</sequence>
<dbReference type="OrthoDB" id="196573at2759"/>
<organism evidence="1 2">
    <name type="scientific">Triparma columacea</name>
    <dbReference type="NCBI Taxonomy" id="722753"/>
    <lineage>
        <taxon>Eukaryota</taxon>
        <taxon>Sar</taxon>
        <taxon>Stramenopiles</taxon>
        <taxon>Ochrophyta</taxon>
        <taxon>Bolidophyceae</taxon>
        <taxon>Parmales</taxon>
        <taxon>Triparmaceae</taxon>
        <taxon>Triparma</taxon>
    </lineage>
</organism>
<dbReference type="InterPro" id="IPR057394">
    <property type="entry name" value="PIGBOS1"/>
</dbReference>
<proteinExistence type="predicted"/>
<dbReference type="Pfam" id="PF23670">
    <property type="entry name" value="PIGBOS1"/>
    <property type="match status" value="1"/>
</dbReference>
<name>A0A9W7GK24_9STRA</name>
<accession>A0A9W7GK24</accession>
<dbReference type="AlphaFoldDB" id="A0A9W7GK24"/>
<protein>
    <submittedName>
        <fullName evidence="1">Uncharacterized protein</fullName>
    </submittedName>
</protein>
<dbReference type="EMBL" id="BRYA01000242">
    <property type="protein sequence ID" value="GMI45300.1"/>
    <property type="molecule type" value="Genomic_DNA"/>
</dbReference>
<gene>
    <name evidence="1" type="ORF">TrCOL_g13697</name>
</gene>
<dbReference type="Proteomes" id="UP001165065">
    <property type="component" value="Unassembled WGS sequence"/>
</dbReference>
<reference evidence="2" key="1">
    <citation type="journal article" date="2023" name="Commun. Biol.">
        <title>Genome analysis of Parmales, the sister group of diatoms, reveals the evolutionary specialization of diatoms from phago-mixotrophs to photoautotrophs.</title>
        <authorList>
            <person name="Ban H."/>
            <person name="Sato S."/>
            <person name="Yoshikawa S."/>
            <person name="Yamada K."/>
            <person name="Nakamura Y."/>
            <person name="Ichinomiya M."/>
            <person name="Sato N."/>
            <person name="Blanc-Mathieu R."/>
            <person name="Endo H."/>
            <person name="Kuwata A."/>
            <person name="Ogata H."/>
        </authorList>
    </citation>
    <scope>NUCLEOTIDE SEQUENCE [LARGE SCALE GENOMIC DNA]</scope>
</reference>
<evidence type="ECO:0000313" key="1">
    <source>
        <dbReference type="EMBL" id="GMI45300.1"/>
    </source>
</evidence>
<evidence type="ECO:0000313" key="2">
    <source>
        <dbReference type="Proteomes" id="UP001165065"/>
    </source>
</evidence>
<comment type="caution">
    <text evidence="1">The sequence shown here is derived from an EMBL/GenBank/DDBJ whole genome shotgun (WGS) entry which is preliminary data.</text>
</comment>
<keyword evidence="2" id="KW-1185">Reference proteome</keyword>